<proteinExistence type="predicted"/>
<feature type="non-terminal residue" evidence="2">
    <location>
        <position position="121"/>
    </location>
</feature>
<dbReference type="EMBL" id="CAMKVN010003028">
    <property type="protein sequence ID" value="CAI2183446.1"/>
    <property type="molecule type" value="Genomic_DNA"/>
</dbReference>
<dbReference type="AlphaFoldDB" id="A0A9W4SWI0"/>
<evidence type="ECO:0000313" key="3">
    <source>
        <dbReference type="Proteomes" id="UP001153678"/>
    </source>
</evidence>
<dbReference type="OrthoDB" id="2367682at2759"/>
<dbReference type="Proteomes" id="UP001153678">
    <property type="component" value="Unassembled WGS sequence"/>
</dbReference>
<accession>A0A9W4SWI0</accession>
<feature type="compositionally biased region" description="Polar residues" evidence="1">
    <location>
        <begin position="1"/>
        <end position="38"/>
    </location>
</feature>
<organism evidence="2 3">
    <name type="scientific">Funneliformis geosporum</name>
    <dbReference type="NCBI Taxonomy" id="1117311"/>
    <lineage>
        <taxon>Eukaryota</taxon>
        <taxon>Fungi</taxon>
        <taxon>Fungi incertae sedis</taxon>
        <taxon>Mucoromycota</taxon>
        <taxon>Glomeromycotina</taxon>
        <taxon>Glomeromycetes</taxon>
        <taxon>Glomerales</taxon>
        <taxon>Glomeraceae</taxon>
        <taxon>Funneliformis</taxon>
    </lineage>
</organism>
<name>A0A9W4SWI0_9GLOM</name>
<sequence length="121" mass="14529">QVQNTSVKTNQNPSLEENNSIDSTNRNQTQEVNLSYYSPNDDFSDSEESKALMVKHHIRIVSDRFCFISLKRMYEEIHEFPDLKYMFDLKTKGLTTPKKEWNYREDEDPSCYNLNWDEYRD</sequence>
<feature type="region of interest" description="Disordered" evidence="1">
    <location>
        <begin position="1"/>
        <end position="41"/>
    </location>
</feature>
<gene>
    <name evidence="2" type="ORF">FWILDA_LOCUS11082</name>
</gene>
<evidence type="ECO:0000313" key="2">
    <source>
        <dbReference type="EMBL" id="CAI2183446.1"/>
    </source>
</evidence>
<protein>
    <submittedName>
        <fullName evidence="2">9909_t:CDS:1</fullName>
    </submittedName>
</protein>
<comment type="caution">
    <text evidence="2">The sequence shown here is derived from an EMBL/GenBank/DDBJ whole genome shotgun (WGS) entry which is preliminary data.</text>
</comment>
<evidence type="ECO:0000256" key="1">
    <source>
        <dbReference type="SAM" id="MobiDB-lite"/>
    </source>
</evidence>
<reference evidence="2" key="1">
    <citation type="submission" date="2022-08" db="EMBL/GenBank/DDBJ databases">
        <authorList>
            <person name="Kallberg Y."/>
            <person name="Tangrot J."/>
            <person name="Rosling A."/>
        </authorList>
    </citation>
    <scope>NUCLEOTIDE SEQUENCE</scope>
    <source>
        <strain evidence="2">Wild A</strain>
    </source>
</reference>
<keyword evidence="3" id="KW-1185">Reference proteome</keyword>